<proteinExistence type="inferred from homology"/>
<protein>
    <recommendedName>
        <fullName evidence="3">Short-chain dehydrogenase</fullName>
    </recommendedName>
</protein>
<dbReference type="Gene3D" id="3.40.50.720">
    <property type="entry name" value="NAD(P)-binding Rossmann-like Domain"/>
    <property type="match status" value="1"/>
</dbReference>
<evidence type="ECO:0000313" key="2">
    <source>
        <dbReference type="EMBL" id="SVB87236.1"/>
    </source>
</evidence>
<dbReference type="PANTHER" id="PTHR43943:SF2">
    <property type="entry name" value="DEHYDROGENASE_REDUCTASE 4"/>
    <property type="match status" value="1"/>
</dbReference>
<accession>A0A382HIW8</accession>
<feature type="non-terminal residue" evidence="2">
    <location>
        <position position="156"/>
    </location>
</feature>
<dbReference type="CDD" id="cd05233">
    <property type="entry name" value="SDR_c"/>
    <property type="match status" value="1"/>
</dbReference>
<dbReference type="InterPro" id="IPR036291">
    <property type="entry name" value="NAD(P)-bd_dom_sf"/>
</dbReference>
<dbReference type="SUPFAM" id="SSF51735">
    <property type="entry name" value="NAD(P)-binding Rossmann-fold domains"/>
    <property type="match status" value="1"/>
</dbReference>
<evidence type="ECO:0000256" key="1">
    <source>
        <dbReference type="ARBA" id="ARBA00006484"/>
    </source>
</evidence>
<name>A0A382HIW8_9ZZZZ</name>
<reference evidence="2" key="1">
    <citation type="submission" date="2018-05" db="EMBL/GenBank/DDBJ databases">
        <authorList>
            <person name="Lanie J.A."/>
            <person name="Ng W.-L."/>
            <person name="Kazmierczak K.M."/>
            <person name="Andrzejewski T.M."/>
            <person name="Davidsen T.M."/>
            <person name="Wayne K.J."/>
            <person name="Tettelin H."/>
            <person name="Glass J.I."/>
            <person name="Rusch D."/>
            <person name="Podicherti R."/>
            <person name="Tsui H.-C.T."/>
            <person name="Winkler M.E."/>
        </authorList>
    </citation>
    <scope>NUCLEOTIDE SEQUENCE</scope>
</reference>
<comment type="similarity">
    <text evidence="1">Belongs to the short-chain dehydrogenases/reductases (SDR) family.</text>
</comment>
<gene>
    <name evidence="2" type="ORF">METZ01_LOCUS240090</name>
</gene>
<dbReference type="PANTHER" id="PTHR43943">
    <property type="entry name" value="DEHYDROGENASE/REDUCTASE (SDR FAMILY) MEMBER 4"/>
    <property type="match status" value="1"/>
</dbReference>
<dbReference type="AlphaFoldDB" id="A0A382HIW8"/>
<sequence>MRKPIFDLTDKVAIVTGGSRGIGKAIANEFCNSGATVVIASRKQDGLDKAAEEINTESGKVVPIAAHTGDRDAVENLIQKTLDSCGGIDIVVNNAATNPQFGPILQSEESQWDKVWEVNVKGYFRLAKASFSHMKKRGGGKIINVSSIAAKLPLIG</sequence>
<organism evidence="2">
    <name type="scientific">marine metagenome</name>
    <dbReference type="NCBI Taxonomy" id="408172"/>
    <lineage>
        <taxon>unclassified sequences</taxon>
        <taxon>metagenomes</taxon>
        <taxon>ecological metagenomes</taxon>
    </lineage>
</organism>
<dbReference type="Pfam" id="PF00106">
    <property type="entry name" value="adh_short"/>
    <property type="match status" value="1"/>
</dbReference>
<dbReference type="PRINTS" id="PR00081">
    <property type="entry name" value="GDHRDH"/>
</dbReference>
<evidence type="ECO:0008006" key="3">
    <source>
        <dbReference type="Google" id="ProtNLM"/>
    </source>
</evidence>
<dbReference type="InterPro" id="IPR002347">
    <property type="entry name" value="SDR_fam"/>
</dbReference>
<dbReference type="EMBL" id="UINC01061545">
    <property type="protein sequence ID" value="SVB87236.1"/>
    <property type="molecule type" value="Genomic_DNA"/>
</dbReference>